<keyword evidence="8" id="KW-1185">Reference proteome</keyword>
<dbReference type="PANTHER" id="PTHR31352">
    <property type="entry name" value="BETA-AMYLASE 1, CHLOROPLASTIC"/>
    <property type="match status" value="1"/>
</dbReference>
<comment type="catalytic activity">
    <reaction evidence="5">
        <text>Hydrolysis of (1-&gt;4)-alpha-D-glucosidic linkages in polysaccharides so as to remove successive maltose units from the non-reducing ends of the chains.</text>
        <dbReference type="EC" id="3.2.1.2"/>
    </reaction>
</comment>
<comment type="similarity">
    <text evidence="1 5">Belongs to the glycosyl hydrolase 14 family.</text>
</comment>
<keyword evidence="5 7" id="KW-0378">Hydrolase</keyword>
<dbReference type="OMA" id="CMNKQHR"/>
<proteinExistence type="inferred from homology"/>
<keyword evidence="3 5" id="KW-0624">Polysaccharide degradation</keyword>
<dbReference type="InParanoid" id="A0A200QXA7"/>
<dbReference type="FunCoup" id="A0A200QXA7">
    <property type="interactions" value="107"/>
</dbReference>
<accession>A0A200QXA7</accession>
<gene>
    <name evidence="7" type="ORF">BVC80_949g89</name>
</gene>
<evidence type="ECO:0000256" key="3">
    <source>
        <dbReference type="ARBA" id="ARBA00023326"/>
    </source>
</evidence>
<feature type="compositionally biased region" description="Polar residues" evidence="6">
    <location>
        <begin position="533"/>
        <end position="542"/>
    </location>
</feature>
<feature type="active site" description="Proton donor" evidence="4">
    <location>
        <position position="257"/>
    </location>
</feature>
<dbReference type="PRINTS" id="PR00750">
    <property type="entry name" value="BETAAMYLASE"/>
</dbReference>
<dbReference type="PANTHER" id="PTHR31352:SF3">
    <property type="entry name" value="INACTIVE BETA-AMYLASE 9"/>
    <property type="match status" value="1"/>
</dbReference>
<dbReference type="EC" id="3.2.1.2" evidence="5"/>
<dbReference type="Pfam" id="PF01373">
    <property type="entry name" value="Glyco_hydro_14"/>
    <property type="match status" value="1"/>
</dbReference>
<evidence type="ECO:0000256" key="2">
    <source>
        <dbReference type="ARBA" id="ARBA00023277"/>
    </source>
</evidence>
<organism evidence="7 8">
    <name type="scientific">Macleaya cordata</name>
    <name type="common">Five-seeded plume-poppy</name>
    <name type="synonym">Bocconia cordata</name>
    <dbReference type="NCBI Taxonomy" id="56857"/>
    <lineage>
        <taxon>Eukaryota</taxon>
        <taxon>Viridiplantae</taxon>
        <taxon>Streptophyta</taxon>
        <taxon>Embryophyta</taxon>
        <taxon>Tracheophyta</taxon>
        <taxon>Spermatophyta</taxon>
        <taxon>Magnoliopsida</taxon>
        <taxon>Ranunculales</taxon>
        <taxon>Papaveraceae</taxon>
        <taxon>Papaveroideae</taxon>
        <taxon>Macleaya</taxon>
    </lineage>
</organism>
<dbReference type="AlphaFoldDB" id="A0A200QXA7"/>
<comment type="caution">
    <text evidence="7">The sequence shown here is derived from an EMBL/GenBank/DDBJ whole genome shotgun (WGS) entry which is preliminary data.</text>
</comment>
<evidence type="ECO:0000256" key="5">
    <source>
        <dbReference type="RuleBase" id="RU000509"/>
    </source>
</evidence>
<dbReference type="EMBL" id="MVGT01000924">
    <property type="protein sequence ID" value="OVA15072.1"/>
    <property type="molecule type" value="Genomic_DNA"/>
</dbReference>
<feature type="region of interest" description="Disordered" evidence="6">
    <location>
        <begin position="512"/>
        <end position="542"/>
    </location>
</feature>
<name>A0A200QXA7_MACCD</name>
<dbReference type="GO" id="GO:0000272">
    <property type="term" value="P:polysaccharide catabolic process"/>
    <property type="evidence" value="ECO:0007669"/>
    <property type="project" value="UniProtKB-KW"/>
</dbReference>
<evidence type="ECO:0000256" key="1">
    <source>
        <dbReference type="ARBA" id="ARBA00005652"/>
    </source>
</evidence>
<dbReference type="Gene3D" id="3.20.20.80">
    <property type="entry name" value="Glycosidases"/>
    <property type="match status" value="1"/>
</dbReference>
<keyword evidence="2 5" id="KW-0119">Carbohydrate metabolism</keyword>
<feature type="active site" description="Proton acceptor" evidence="4">
    <location>
        <position position="454"/>
    </location>
</feature>
<evidence type="ECO:0000313" key="7">
    <source>
        <dbReference type="EMBL" id="OVA15072.1"/>
    </source>
</evidence>
<reference evidence="7 8" key="1">
    <citation type="journal article" date="2017" name="Mol. Plant">
        <title>The Genome of Medicinal Plant Macleaya cordata Provides New Insights into Benzylisoquinoline Alkaloids Metabolism.</title>
        <authorList>
            <person name="Liu X."/>
            <person name="Liu Y."/>
            <person name="Huang P."/>
            <person name="Ma Y."/>
            <person name="Qing Z."/>
            <person name="Tang Q."/>
            <person name="Cao H."/>
            <person name="Cheng P."/>
            <person name="Zheng Y."/>
            <person name="Yuan Z."/>
            <person name="Zhou Y."/>
            <person name="Liu J."/>
            <person name="Tang Z."/>
            <person name="Zhuo Y."/>
            <person name="Zhang Y."/>
            <person name="Yu L."/>
            <person name="Huang J."/>
            <person name="Yang P."/>
            <person name="Peng Q."/>
            <person name="Zhang J."/>
            <person name="Jiang W."/>
            <person name="Zhang Z."/>
            <person name="Lin K."/>
            <person name="Ro D.K."/>
            <person name="Chen X."/>
            <person name="Xiong X."/>
            <person name="Shang Y."/>
            <person name="Huang S."/>
            <person name="Zeng J."/>
        </authorList>
    </citation>
    <scope>NUCLEOTIDE SEQUENCE [LARGE SCALE GENOMIC DNA]</scope>
    <source>
        <strain evidence="8">cv. BLH2017</strain>
        <tissue evidence="7">Root</tissue>
    </source>
</reference>
<evidence type="ECO:0000256" key="6">
    <source>
        <dbReference type="SAM" id="MobiDB-lite"/>
    </source>
</evidence>
<evidence type="ECO:0000313" key="8">
    <source>
        <dbReference type="Proteomes" id="UP000195402"/>
    </source>
</evidence>
<dbReference type="Proteomes" id="UP000195402">
    <property type="component" value="Unassembled WGS sequence"/>
</dbReference>
<sequence>MEVSVVGCSQAKIGKHDVEIRELGFYKSNKQIVFSKKNQICFDMTMNRWRRSRIQVAVRAAIQSEASLSEKISEDTTTMTKRSKPEGGVKLYVGLPLDGVSDCNTLNHARAISAGLKALKLLGIKGVELPVWWGIVEKEGMGKYDWSGYIALAKMVQEAGLKLRVSLCFHASKEPAISLPQWVSRIGEAQPDIYFTDRSGRRCTESLSLAVDDLPVLDGKTAMQVYQGFLESFKSSFSAFMGSTITDISIGLGPNGELRYPSYPPARSNQVPGVGEFQCYDKHMLNHLKQHAQAIGNPYWGLTGPHDAPTYYQSPNSNTFFKENGGSWQTPYGHFFLSWYSYQLISHGDRLLSLASSTFCNSPVTISGKVPLVHYWYKFQSHPSEMTAGFYNTNSRDGYDHIAEIFAKNSCKMIIQGMDLSDEHLPSGSFSSPELLLSQIKTACGNHGVQFSGENSSVSGTQDGFELIKQSLLGGNVRMDCFTYQRMGAYFFSPKHFPSFTKFVRSLYQPELHPDDMPTNEEEEEGASLFSKPANNARMQEA</sequence>
<dbReference type="SUPFAM" id="SSF51445">
    <property type="entry name" value="(Trans)glycosidases"/>
    <property type="match status" value="1"/>
</dbReference>
<evidence type="ECO:0000256" key="4">
    <source>
        <dbReference type="PIRSR" id="PIRSR601554-1"/>
    </source>
</evidence>
<protein>
    <recommendedName>
        <fullName evidence="5">Beta-amylase</fullName>
        <ecNumber evidence="5">3.2.1.2</ecNumber>
    </recommendedName>
</protein>
<dbReference type="GO" id="GO:0016161">
    <property type="term" value="F:beta-amylase activity"/>
    <property type="evidence" value="ECO:0007669"/>
    <property type="project" value="UniProtKB-EC"/>
</dbReference>
<dbReference type="OrthoDB" id="1660156at2759"/>
<dbReference type="InterPro" id="IPR017853">
    <property type="entry name" value="GH"/>
</dbReference>
<dbReference type="InterPro" id="IPR001554">
    <property type="entry name" value="Glyco_hydro_14"/>
</dbReference>
<keyword evidence="5" id="KW-0326">Glycosidase</keyword>